<dbReference type="EMBL" id="KT124229">
    <property type="protein sequence ID" value="AKY03533.1"/>
    <property type="molecule type" value="Genomic_DNA"/>
</dbReference>
<protein>
    <submittedName>
        <fullName evidence="2">Uncharacterized protein</fullName>
    </submittedName>
</protein>
<accession>A0A0K1Y9E9</accession>
<keyword evidence="3" id="KW-1185">Reference proteome</keyword>
<feature type="compositionally biased region" description="Basic residues" evidence="1">
    <location>
        <begin position="9"/>
        <end position="21"/>
    </location>
</feature>
<name>A0A0K1Y9E9_9CAUD</name>
<feature type="region of interest" description="Disordered" evidence="1">
    <location>
        <begin position="1"/>
        <end position="29"/>
    </location>
</feature>
<gene>
    <name evidence="2" type="ORF">SEA_HYDRA_2</name>
</gene>
<organism evidence="2 3">
    <name type="scientific">Streptomyces phage Hydra</name>
    <dbReference type="NCBI Taxonomy" id="1690428"/>
    <lineage>
        <taxon>Viruses</taxon>
        <taxon>Duplodnaviria</taxon>
        <taxon>Heunggongvirae</taxon>
        <taxon>Uroviricota</taxon>
        <taxon>Caudoviricetes</taxon>
        <taxon>Arquatrovirinae</taxon>
        <taxon>Likavirus</taxon>
        <taxon>Likavirus hydra</taxon>
    </lineage>
</organism>
<evidence type="ECO:0000313" key="3">
    <source>
        <dbReference type="Proteomes" id="UP000229078"/>
    </source>
</evidence>
<evidence type="ECO:0000313" key="2">
    <source>
        <dbReference type="EMBL" id="AKY03533.1"/>
    </source>
</evidence>
<proteinExistence type="predicted"/>
<evidence type="ECO:0000256" key="1">
    <source>
        <dbReference type="SAM" id="MobiDB-lite"/>
    </source>
</evidence>
<reference evidence="2 3" key="1">
    <citation type="submission" date="2015-06" db="EMBL/GenBank/DDBJ databases">
        <authorList>
            <person name="Kennedy C.L."/>
            <person name="Niyah N.S."/>
            <person name="Okundaye B.O."/>
            <person name="Williamson K.R."/>
            <person name="Bhuiyan S."/>
            <person name="Layton S.R."/>
            <person name="Benjamin R.C."/>
            <person name="Hughes L.E."/>
            <person name="Bradley K.W."/>
            <person name="Asai D.J."/>
            <person name="Bowman C.A."/>
            <person name="Russell D.A."/>
            <person name="Pope W.H."/>
            <person name="Jacobs-Sera D."/>
            <person name="Hendrix R.W."/>
            <person name="Hatfull G.F."/>
        </authorList>
    </citation>
    <scope>NUCLEOTIDE SEQUENCE [LARGE SCALE GENOMIC DNA]</scope>
</reference>
<sequence length="43" mass="4632">MSLDGDPKGRRRGAARTKRLWPRGSAAPVEDDVRLCAARKGGP</sequence>
<dbReference type="Proteomes" id="UP000229078">
    <property type="component" value="Segment"/>
</dbReference>